<evidence type="ECO:0000313" key="1">
    <source>
        <dbReference type="EMBL" id="KAH3806689.1"/>
    </source>
</evidence>
<organism evidence="1 2">
    <name type="scientific">Dreissena polymorpha</name>
    <name type="common">Zebra mussel</name>
    <name type="synonym">Mytilus polymorpha</name>
    <dbReference type="NCBI Taxonomy" id="45954"/>
    <lineage>
        <taxon>Eukaryota</taxon>
        <taxon>Metazoa</taxon>
        <taxon>Spiralia</taxon>
        <taxon>Lophotrochozoa</taxon>
        <taxon>Mollusca</taxon>
        <taxon>Bivalvia</taxon>
        <taxon>Autobranchia</taxon>
        <taxon>Heteroconchia</taxon>
        <taxon>Euheterodonta</taxon>
        <taxon>Imparidentia</taxon>
        <taxon>Neoheterodontei</taxon>
        <taxon>Myida</taxon>
        <taxon>Dreissenoidea</taxon>
        <taxon>Dreissenidae</taxon>
        <taxon>Dreissena</taxon>
    </lineage>
</organism>
<protein>
    <submittedName>
        <fullName evidence="1">Uncharacterized protein</fullName>
    </submittedName>
</protein>
<proteinExistence type="predicted"/>
<keyword evidence="2" id="KW-1185">Reference proteome</keyword>
<dbReference type="EMBL" id="JAIWYP010000006">
    <property type="protein sequence ID" value="KAH3806689.1"/>
    <property type="molecule type" value="Genomic_DNA"/>
</dbReference>
<dbReference type="AlphaFoldDB" id="A0A9D4JEA5"/>
<dbReference type="Proteomes" id="UP000828390">
    <property type="component" value="Unassembled WGS sequence"/>
</dbReference>
<comment type="caution">
    <text evidence="1">The sequence shown here is derived from an EMBL/GenBank/DDBJ whole genome shotgun (WGS) entry which is preliminary data.</text>
</comment>
<reference evidence="1" key="2">
    <citation type="submission" date="2020-11" db="EMBL/GenBank/DDBJ databases">
        <authorList>
            <person name="McCartney M.A."/>
            <person name="Auch B."/>
            <person name="Kono T."/>
            <person name="Mallez S."/>
            <person name="Becker A."/>
            <person name="Gohl D.M."/>
            <person name="Silverstein K.A.T."/>
            <person name="Koren S."/>
            <person name="Bechman K.B."/>
            <person name="Herman A."/>
            <person name="Abrahante J.E."/>
            <person name="Garbe J."/>
        </authorList>
    </citation>
    <scope>NUCLEOTIDE SEQUENCE</scope>
    <source>
        <strain evidence="1">Duluth1</strain>
        <tissue evidence="1">Whole animal</tissue>
    </source>
</reference>
<gene>
    <name evidence="1" type="ORF">DPMN_135013</name>
</gene>
<sequence>MATADLCARKLSCVRLVEAGLEPLRRQYEIDLSLHLPAWGMLRRCSGRYVWEQRVGQGELFQSCELMKSQTSVVGLS</sequence>
<accession>A0A9D4JEA5</accession>
<name>A0A9D4JEA5_DREPO</name>
<evidence type="ECO:0000313" key="2">
    <source>
        <dbReference type="Proteomes" id="UP000828390"/>
    </source>
</evidence>
<reference evidence="1" key="1">
    <citation type="journal article" date="2019" name="bioRxiv">
        <title>The Genome of the Zebra Mussel, Dreissena polymorpha: A Resource for Invasive Species Research.</title>
        <authorList>
            <person name="McCartney M.A."/>
            <person name="Auch B."/>
            <person name="Kono T."/>
            <person name="Mallez S."/>
            <person name="Zhang Y."/>
            <person name="Obille A."/>
            <person name="Becker A."/>
            <person name="Abrahante J.E."/>
            <person name="Garbe J."/>
            <person name="Badalamenti J.P."/>
            <person name="Herman A."/>
            <person name="Mangelson H."/>
            <person name="Liachko I."/>
            <person name="Sullivan S."/>
            <person name="Sone E.D."/>
            <person name="Koren S."/>
            <person name="Silverstein K.A.T."/>
            <person name="Beckman K.B."/>
            <person name="Gohl D.M."/>
        </authorList>
    </citation>
    <scope>NUCLEOTIDE SEQUENCE</scope>
    <source>
        <strain evidence="1">Duluth1</strain>
        <tissue evidence="1">Whole animal</tissue>
    </source>
</reference>